<dbReference type="Proteomes" id="UP001233172">
    <property type="component" value="Unassembled WGS sequence"/>
</dbReference>
<organism evidence="1 2">
    <name type="scientific">Biomphalaria pfeifferi</name>
    <name type="common">Bloodfluke planorb</name>
    <name type="synonym">Freshwater snail</name>
    <dbReference type="NCBI Taxonomy" id="112525"/>
    <lineage>
        <taxon>Eukaryota</taxon>
        <taxon>Metazoa</taxon>
        <taxon>Spiralia</taxon>
        <taxon>Lophotrochozoa</taxon>
        <taxon>Mollusca</taxon>
        <taxon>Gastropoda</taxon>
        <taxon>Heterobranchia</taxon>
        <taxon>Euthyneura</taxon>
        <taxon>Panpulmonata</taxon>
        <taxon>Hygrophila</taxon>
        <taxon>Lymnaeoidea</taxon>
        <taxon>Planorbidae</taxon>
        <taxon>Biomphalaria</taxon>
    </lineage>
</organism>
<sequence>MPLLGGSLSVISVSHSSTSQFQSLSSTSTILNQPYSSTPTHYHTTSFCGVSLQEKRELQELNERFRDSIFNAAEADGTKVLEHELKVLKNNWGKETENIQKIYTEKLESLRLQLKASKTETSDLVAKYYDYDRKFADLERETCFCYFFSVERGFDASFSKDASVKTSELLKKPILCERLQDELRLLYQVWERNKKEWAILADIDSAVRNGEFWITYVYVRVCNIQEEYEKLISGYKEENESCLHLQLKEFMINISRNTTNVLT</sequence>
<protein>
    <submittedName>
        <fullName evidence="1">70 kDa neurofilament protein</fullName>
    </submittedName>
</protein>
<dbReference type="AlphaFoldDB" id="A0AAD8F9W1"/>
<proteinExistence type="predicted"/>
<evidence type="ECO:0000313" key="1">
    <source>
        <dbReference type="EMBL" id="KAK0055686.1"/>
    </source>
</evidence>
<reference evidence="1" key="1">
    <citation type="journal article" date="2023" name="PLoS Negl. Trop. Dis.">
        <title>A genome sequence for Biomphalaria pfeifferi, the major vector snail for the human-infecting parasite Schistosoma mansoni.</title>
        <authorList>
            <person name="Bu L."/>
            <person name="Lu L."/>
            <person name="Laidemitt M.R."/>
            <person name="Zhang S.M."/>
            <person name="Mutuku M."/>
            <person name="Mkoji G."/>
            <person name="Steinauer M."/>
            <person name="Loker E.S."/>
        </authorList>
    </citation>
    <scope>NUCLEOTIDE SEQUENCE</scope>
    <source>
        <strain evidence="1">KasaAsao</strain>
    </source>
</reference>
<dbReference type="EMBL" id="JASAOG010000068">
    <property type="protein sequence ID" value="KAK0055686.1"/>
    <property type="molecule type" value="Genomic_DNA"/>
</dbReference>
<reference evidence="1" key="2">
    <citation type="submission" date="2023-04" db="EMBL/GenBank/DDBJ databases">
        <authorList>
            <person name="Bu L."/>
            <person name="Lu L."/>
            <person name="Laidemitt M.R."/>
            <person name="Zhang S.M."/>
            <person name="Mutuku M."/>
            <person name="Mkoji G."/>
            <person name="Steinauer M."/>
            <person name="Loker E.S."/>
        </authorList>
    </citation>
    <scope>NUCLEOTIDE SEQUENCE</scope>
    <source>
        <strain evidence="1">KasaAsao</strain>
        <tissue evidence="1">Whole Snail</tissue>
    </source>
</reference>
<comment type="caution">
    <text evidence="1">The sequence shown here is derived from an EMBL/GenBank/DDBJ whole genome shotgun (WGS) entry which is preliminary data.</text>
</comment>
<evidence type="ECO:0000313" key="2">
    <source>
        <dbReference type="Proteomes" id="UP001233172"/>
    </source>
</evidence>
<keyword evidence="2" id="KW-1185">Reference proteome</keyword>
<name>A0AAD8F9W1_BIOPF</name>
<gene>
    <name evidence="1" type="ORF">Bpfe_014961</name>
</gene>
<accession>A0AAD8F9W1</accession>